<dbReference type="InterPro" id="IPR013785">
    <property type="entry name" value="Aldolase_TIM"/>
</dbReference>
<dbReference type="EC" id="4.2.1.20" evidence="4"/>
<keyword evidence="8 10" id="KW-0456">Lyase</keyword>
<dbReference type="HAMAP" id="MF_00131">
    <property type="entry name" value="Trp_synth_alpha"/>
    <property type="match status" value="1"/>
</dbReference>
<keyword evidence="7" id="KW-0057">Aromatic amino acid biosynthesis</keyword>
<dbReference type="GO" id="GO:0005829">
    <property type="term" value="C:cytosol"/>
    <property type="evidence" value="ECO:0007669"/>
    <property type="project" value="TreeGrafter"/>
</dbReference>
<dbReference type="NCBIfam" id="TIGR00262">
    <property type="entry name" value="trpA"/>
    <property type="match status" value="1"/>
</dbReference>
<dbReference type="InterPro" id="IPR002028">
    <property type="entry name" value="Trp_synthase_suA"/>
</dbReference>
<dbReference type="PANTHER" id="PTHR43406">
    <property type="entry name" value="TRYPTOPHAN SYNTHASE, ALPHA CHAIN"/>
    <property type="match status" value="1"/>
</dbReference>
<gene>
    <name evidence="10" type="ORF">MNBD_GAMMA24-2789</name>
</gene>
<comment type="catalytic activity">
    <reaction evidence="9">
        <text>(1S,2R)-1-C-(indol-3-yl)glycerol 3-phosphate + L-serine = D-glyceraldehyde 3-phosphate + L-tryptophan + H2O</text>
        <dbReference type="Rhea" id="RHEA:10532"/>
        <dbReference type="ChEBI" id="CHEBI:15377"/>
        <dbReference type="ChEBI" id="CHEBI:33384"/>
        <dbReference type="ChEBI" id="CHEBI:57912"/>
        <dbReference type="ChEBI" id="CHEBI:58866"/>
        <dbReference type="ChEBI" id="CHEBI:59776"/>
        <dbReference type="EC" id="4.2.1.20"/>
    </reaction>
</comment>
<dbReference type="UniPathway" id="UPA00035">
    <property type="reaction ID" value="UER00044"/>
</dbReference>
<sequence>MSRLAACFEKLGKAGRKALVPYVTAGDPEPGVTVSLMHAMVAAGANILELGVPFSDPMAEGPVIQRAMERALEHDVSLDDVLEMVKIFRQTDADTPVVLMGYLNPVEVKGYTDFAREAQAAGIDAVLLVDMPPEEADDLLSALYAHELDMIFLVAPTTDEARIRMITESGRGFIYYVSLKGVTGAGHLDISGVKQHLANIRAQTALPVAVGFGIKDAESAASIAGVADAVVVGSALVRKIEENLDSSDKINSAVAGLLLEMRAAMDAG</sequence>
<keyword evidence="5" id="KW-0028">Amino-acid biosynthesis</keyword>
<organism evidence="10">
    <name type="scientific">hydrothermal vent metagenome</name>
    <dbReference type="NCBI Taxonomy" id="652676"/>
    <lineage>
        <taxon>unclassified sequences</taxon>
        <taxon>metagenomes</taxon>
        <taxon>ecological metagenomes</taxon>
    </lineage>
</organism>
<evidence type="ECO:0000256" key="1">
    <source>
        <dbReference type="ARBA" id="ARBA00003365"/>
    </source>
</evidence>
<dbReference type="InterPro" id="IPR011060">
    <property type="entry name" value="RibuloseP-bd_barrel"/>
</dbReference>
<comment type="pathway">
    <text evidence="2">Amino-acid biosynthesis; L-tryptophan biosynthesis; L-tryptophan from chorismate: step 5/5.</text>
</comment>
<proteinExistence type="inferred from homology"/>
<comment type="subunit">
    <text evidence="3">Tetramer of two alpha and two beta chains.</text>
</comment>
<evidence type="ECO:0000256" key="8">
    <source>
        <dbReference type="ARBA" id="ARBA00023239"/>
    </source>
</evidence>
<dbReference type="InterPro" id="IPR018204">
    <property type="entry name" value="Trp_synthase_alpha_AS"/>
</dbReference>
<dbReference type="SUPFAM" id="SSF51366">
    <property type="entry name" value="Ribulose-phoshate binding barrel"/>
    <property type="match status" value="1"/>
</dbReference>
<reference evidence="10" key="1">
    <citation type="submission" date="2018-06" db="EMBL/GenBank/DDBJ databases">
        <authorList>
            <person name="Zhirakovskaya E."/>
        </authorList>
    </citation>
    <scope>NUCLEOTIDE SEQUENCE</scope>
</reference>
<dbReference type="Pfam" id="PF00290">
    <property type="entry name" value="Trp_syntA"/>
    <property type="match status" value="1"/>
</dbReference>
<dbReference type="GO" id="GO:0004834">
    <property type="term" value="F:tryptophan synthase activity"/>
    <property type="evidence" value="ECO:0007669"/>
    <property type="project" value="UniProtKB-EC"/>
</dbReference>
<dbReference type="PANTHER" id="PTHR43406:SF1">
    <property type="entry name" value="TRYPTOPHAN SYNTHASE ALPHA CHAIN, CHLOROPLASTIC"/>
    <property type="match status" value="1"/>
</dbReference>
<name>A0A3B1CCK4_9ZZZZ</name>
<protein>
    <recommendedName>
        <fullName evidence="4">tryptophan synthase</fullName>
        <ecNumber evidence="4">4.2.1.20</ecNumber>
    </recommendedName>
</protein>
<dbReference type="FunFam" id="3.20.20.70:FF:000037">
    <property type="entry name" value="Tryptophan synthase alpha chain"/>
    <property type="match status" value="1"/>
</dbReference>
<evidence type="ECO:0000256" key="4">
    <source>
        <dbReference type="ARBA" id="ARBA00012043"/>
    </source>
</evidence>
<evidence type="ECO:0000256" key="9">
    <source>
        <dbReference type="ARBA" id="ARBA00049047"/>
    </source>
</evidence>
<dbReference type="CDD" id="cd04724">
    <property type="entry name" value="Tryptophan_synthase_alpha"/>
    <property type="match status" value="1"/>
</dbReference>
<evidence type="ECO:0000256" key="2">
    <source>
        <dbReference type="ARBA" id="ARBA00004733"/>
    </source>
</evidence>
<keyword evidence="6" id="KW-0822">Tryptophan biosynthesis</keyword>
<dbReference type="EMBL" id="UOFZ01000177">
    <property type="protein sequence ID" value="VAX14527.1"/>
    <property type="molecule type" value="Genomic_DNA"/>
</dbReference>
<evidence type="ECO:0000256" key="3">
    <source>
        <dbReference type="ARBA" id="ARBA00011270"/>
    </source>
</evidence>
<evidence type="ECO:0000256" key="7">
    <source>
        <dbReference type="ARBA" id="ARBA00023141"/>
    </source>
</evidence>
<dbReference type="AlphaFoldDB" id="A0A3B1CCK4"/>
<comment type="function">
    <text evidence="1">The alpha subunit is responsible for the aldol cleavage of indoleglycerol phosphate to indole and glyceraldehyde 3-phosphate.</text>
</comment>
<evidence type="ECO:0000256" key="6">
    <source>
        <dbReference type="ARBA" id="ARBA00022822"/>
    </source>
</evidence>
<evidence type="ECO:0000256" key="5">
    <source>
        <dbReference type="ARBA" id="ARBA00022605"/>
    </source>
</evidence>
<evidence type="ECO:0000313" key="10">
    <source>
        <dbReference type="EMBL" id="VAX14527.1"/>
    </source>
</evidence>
<dbReference type="Gene3D" id="3.20.20.70">
    <property type="entry name" value="Aldolase class I"/>
    <property type="match status" value="1"/>
</dbReference>
<dbReference type="PROSITE" id="PS00167">
    <property type="entry name" value="TRP_SYNTHASE_ALPHA"/>
    <property type="match status" value="1"/>
</dbReference>
<accession>A0A3B1CCK4</accession>